<accession>A0A183P8K5</accession>
<sequence length="504" mass="56613">MGESNLSGVEDVIKRQNKLDEFLTVTHRKRKVRKQNVTAAFDAKLESDRREETSSGTKISQRVKTELAERSVIFHKLRESSGKEPKARFEHDLSYMKSLTSQLLPETVSGVSICFVFFCFHTNVVFAWRRSHRSNKIIAESDTITKELPHEGLVIRLSIKFQTRCMLKVDDLVLLELKMHSESSPQFDLLMDSPSKFKQLLIDIISELIVSWSPDGSIHYGKDPLVASIQTDDCSSDQNVLLQREPKGTDSSDSLHNWIDINVKTQSCESDLKDLNQSQSEGHAEAKTVMPGEEGSQSLAQKDKSFTPVVLAHNARLRQSLVARHAPRPFVCKMIRSASCYGEEGTSSLVQERDLGSFESEGVAGANCRDLGCSKVESEIQIRMETISAPSNKSETTSTEVVKRKETETSITENVGHKDSLQEFSHTVPVRKPNTKVDVSPLRERMANNFASKKLLVKVVKAEKLSVKSISGAYCVVELDEPYQRHSTHCSMSGQLFWDQHLLL</sequence>
<dbReference type="Proteomes" id="UP000269396">
    <property type="component" value="Unassembled WGS sequence"/>
</dbReference>
<name>A0A183P8K5_9TREM</name>
<gene>
    <name evidence="1" type="ORF">SMTD_LOCUS10691</name>
</gene>
<evidence type="ECO:0000313" key="1">
    <source>
        <dbReference type="EMBL" id="VDP55564.1"/>
    </source>
</evidence>
<reference evidence="1 2" key="1">
    <citation type="submission" date="2018-11" db="EMBL/GenBank/DDBJ databases">
        <authorList>
            <consortium name="Pathogen Informatics"/>
        </authorList>
    </citation>
    <scope>NUCLEOTIDE SEQUENCE [LARGE SCALE GENOMIC DNA]</scope>
    <source>
        <strain>Denwood</strain>
        <strain evidence="2">Zambia</strain>
    </source>
</reference>
<dbReference type="STRING" id="31246.A0A183P8K5"/>
<organism evidence="1 2">
    <name type="scientific">Schistosoma mattheei</name>
    <dbReference type="NCBI Taxonomy" id="31246"/>
    <lineage>
        <taxon>Eukaryota</taxon>
        <taxon>Metazoa</taxon>
        <taxon>Spiralia</taxon>
        <taxon>Lophotrochozoa</taxon>
        <taxon>Platyhelminthes</taxon>
        <taxon>Trematoda</taxon>
        <taxon>Digenea</taxon>
        <taxon>Strigeidida</taxon>
        <taxon>Schistosomatoidea</taxon>
        <taxon>Schistosomatidae</taxon>
        <taxon>Schistosoma</taxon>
    </lineage>
</organism>
<dbReference type="AlphaFoldDB" id="A0A183P8K5"/>
<dbReference type="EMBL" id="UZAL01030794">
    <property type="protein sequence ID" value="VDP55564.1"/>
    <property type="molecule type" value="Genomic_DNA"/>
</dbReference>
<protein>
    <submittedName>
        <fullName evidence="1">Uncharacterized protein</fullName>
    </submittedName>
</protein>
<evidence type="ECO:0000313" key="2">
    <source>
        <dbReference type="Proteomes" id="UP000269396"/>
    </source>
</evidence>
<keyword evidence="2" id="KW-1185">Reference proteome</keyword>
<proteinExistence type="predicted"/>